<dbReference type="OrthoDB" id="3031219at2759"/>
<organism evidence="1 2">
    <name type="scientific">Sphaerobolus stellatus (strain SS14)</name>
    <dbReference type="NCBI Taxonomy" id="990650"/>
    <lineage>
        <taxon>Eukaryota</taxon>
        <taxon>Fungi</taxon>
        <taxon>Dikarya</taxon>
        <taxon>Basidiomycota</taxon>
        <taxon>Agaricomycotina</taxon>
        <taxon>Agaricomycetes</taxon>
        <taxon>Phallomycetidae</taxon>
        <taxon>Geastrales</taxon>
        <taxon>Sphaerobolaceae</taxon>
        <taxon>Sphaerobolus</taxon>
    </lineage>
</organism>
<dbReference type="Proteomes" id="UP000054279">
    <property type="component" value="Unassembled WGS sequence"/>
</dbReference>
<keyword evidence="2" id="KW-1185">Reference proteome</keyword>
<name>A0A0C9VAK3_SPHS4</name>
<evidence type="ECO:0000313" key="2">
    <source>
        <dbReference type="Proteomes" id="UP000054279"/>
    </source>
</evidence>
<reference evidence="1 2" key="1">
    <citation type="submission" date="2014-06" db="EMBL/GenBank/DDBJ databases">
        <title>Evolutionary Origins and Diversification of the Mycorrhizal Mutualists.</title>
        <authorList>
            <consortium name="DOE Joint Genome Institute"/>
            <consortium name="Mycorrhizal Genomics Consortium"/>
            <person name="Kohler A."/>
            <person name="Kuo A."/>
            <person name="Nagy L.G."/>
            <person name="Floudas D."/>
            <person name="Copeland A."/>
            <person name="Barry K.W."/>
            <person name="Cichocki N."/>
            <person name="Veneault-Fourrey C."/>
            <person name="LaButti K."/>
            <person name="Lindquist E.A."/>
            <person name="Lipzen A."/>
            <person name="Lundell T."/>
            <person name="Morin E."/>
            <person name="Murat C."/>
            <person name="Riley R."/>
            <person name="Ohm R."/>
            <person name="Sun H."/>
            <person name="Tunlid A."/>
            <person name="Henrissat B."/>
            <person name="Grigoriev I.V."/>
            <person name="Hibbett D.S."/>
            <person name="Martin F."/>
        </authorList>
    </citation>
    <scope>NUCLEOTIDE SEQUENCE [LARGE SCALE GENOMIC DNA]</scope>
    <source>
        <strain evidence="1 2">SS14</strain>
    </source>
</reference>
<dbReference type="HOGENOM" id="CLU_204265_0_0_1"/>
<protein>
    <submittedName>
        <fullName evidence="1">Uncharacterized protein</fullName>
    </submittedName>
</protein>
<evidence type="ECO:0000313" key="1">
    <source>
        <dbReference type="EMBL" id="KIJ34515.1"/>
    </source>
</evidence>
<accession>A0A0C9VAK3</accession>
<gene>
    <name evidence="1" type="ORF">M422DRAFT_35041</name>
</gene>
<proteinExistence type="predicted"/>
<feature type="non-terminal residue" evidence="1">
    <location>
        <position position="1"/>
    </location>
</feature>
<dbReference type="AlphaFoldDB" id="A0A0C9VAK3"/>
<dbReference type="EMBL" id="KN837198">
    <property type="protein sequence ID" value="KIJ34515.1"/>
    <property type="molecule type" value="Genomic_DNA"/>
</dbReference>
<sequence length="69" mass="7673">VPQARTAIKANVAALQRTFASGQGKEPKEPYDSKTALDDLPLVRKALQLFLESKMMESEDLLNEKDPTK</sequence>